<dbReference type="PANTHER" id="PTHR34322:SF2">
    <property type="entry name" value="TRANSPOSASE IS200-LIKE DOMAIN-CONTAINING PROTEIN"/>
    <property type="match status" value="1"/>
</dbReference>
<dbReference type="InterPro" id="IPR036515">
    <property type="entry name" value="Transposase_17_sf"/>
</dbReference>
<accession>A0A5B9Q7R7</accession>
<dbReference type="GO" id="GO:0003677">
    <property type="term" value="F:DNA binding"/>
    <property type="evidence" value="ECO:0007669"/>
    <property type="project" value="InterPro"/>
</dbReference>
<dbReference type="AlphaFoldDB" id="A0A5B9Q7R7"/>
<evidence type="ECO:0000259" key="1">
    <source>
        <dbReference type="SMART" id="SM01321"/>
    </source>
</evidence>
<gene>
    <name evidence="2" type="ORF">Pr1d_23180</name>
</gene>
<dbReference type="Pfam" id="PF01797">
    <property type="entry name" value="Y1_Tnp"/>
    <property type="match status" value="1"/>
</dbReference>
<dbReference type="InterPro" id="IPR002686">
    <property type="entry name" value="Transposase_17"/>
</dbReference>
<dbReference type="PANTHER" id="PTHR34322">
    <property type="entry name" value="TRANSPOSASE, Y1_TNP DOMAIN-CONTAINING"/>
    <property type="match status" value="1"/>
</dbReference>
<dbReference type="Proteomes" id="UP000323917">
    <property type="component" value="Chromosome"/>
</dbReference>
<dbReference type="RefSeq" id="WP_148073589.1">
    <property type="nucleotide sequence ID" value="NZ_CP042913.1"/>
</dbReference>
<dbReference type="KEGG" id="bgok:Pr1d_23180"/>
<dbReference type="SMART" id="SM01321">
    <property type="entry name" value="Y1_Tnp"/>
    <property type="match status" value="1"/>
</dbReference>
<protein>
    <submittedName>
        <fullName evidence="2">Transposase IS200 like protein</fullName>
    </submittedName>
</protein>
<feature type="domain" description="Transposase IS200-like" evidence="1">
    <location>
        <begin position="12"/>
        <end position="181"/>
    </location>
</feature>
<dbReference type="GO" id="GO:0006313">
    <property type="term" value="P:DNA transposition"/>
    <property type="evidence" value="ECO:0007669"/>
    <property type="project" value="InterPro"/>
</dbReference>
<dbReference type="OrthoDB" id="237465at2"/>
<organism evidence="2 3">
    <name type="scientific">Bythopirellula goksoeyrii</name>
    <dbReference type="NCBI Taxonomy" id="1400387"/>
    <lineage>
        <taxon>Bacteria</taxon>
        <taxon>Pseudomonadati</taxon>
        <taxon>Planctomycetota</taxon>
        <taxon>Planctomycetia</taxon>
        <taxon>Pirellulales</taxon>
        <taxon>Lacipirellulaceae</taxon>
        <taxon>Bythopirellula</taxon>
    </lineage>
</organism>
<proteinExistence type="predicted"/>
<dbReference type="EMBL" id="CP042913">
    <property type="protein sequence ID" value="QEG35028.1"/>
    <property type="molecule type" value="Genomic_DNA"/>
</dbReference>
<name>A0A5B9Q7R7_9BACT</name>
<dbReference type="Gene3D" id="3.30.70.1290">
    <property type="entry name" value="Transposase IS200-like"/>
    <property type="match status" value="1"/>
</dbReference>
<reference evidence="2 3" key="1">
    <citation type="submission" date="2019-08" db="EMBL/GenBank/DDBJ databases">
        <title>Deep-cultivation of Planctomycetes and their phenomic and genomic characterization uncovers novel biology.</title>
        <authorList>
            <person name="Wiegand S."/>
            <person name="Jogler M."/>
            <person name="Boedeker C."/>
            <person name="Pinto D."/>
            <person name="Vollmers J."/>
            <person name="Rivas-Marin E."/>
            <person name="Kohn T."/>
            <person name="Peeters S.H."/>
            <person name="Heuer A."/>
            <person name="Rast P."/>
            <person name="Oberbeckmann S."/>
            <person name="Bunk B."/>
            <person name="Jeske O."/>
            <person name="Meyerdierks A."/>
            <person name="Storesund J.E."/>
            <person name="Kallscheuer N."/>
            <person name="Luecker S."/>
            <person name="Lage O.M."/>
            <person name="Pohl T."/>
            <person name="Merkel B.J."/>
            <person name="Hornburger P."/>
            <person name="Mueller R.-W."/>
            <person name="Bruemmer F."/>
            <person name="Labrenz M."/>
            <person name="Spormann A.M."/>
            <person name="Op den Camp H."/>
            <person name="Overmann J."/>
            <person name="Amann R."/>
            <person name="Jetten M.S.M."/>
            <person name="Mascher T."/>
            <person name="Medema M.H."/>
            <person name="Devos D.P."/>
            <person name="Kaster A.-K."/>
            <person name="Ovreas L."/>
            <person name="Rohde M."/>
            <person name="Galperin M.Y."/>
            <person name="Jogler C."/>
        </authorList>
    </citation>
    <scope>NUCLEOTIDE SEQUENCE [LARGE SCALE GENOMIC DNA]</scope>
    <source>
        <strain evidence="2 3">Pr1d</strain>
    </source>
</reference>
<sequence length="345" mass="39529">MTLARRQLVDLELTRYYHCISRCVRRAFLCGEGHEHRKAWLEERLEILAENFAIAVCGFSVMDNHLHLLVRIDPQTAARWSDEEVVRRWLGVYPPRTLDMQDAQLVRQYVHHELQDPERVATYRDRLQNLGWFMKALKEPLARLANKEDHCKGTFWEGRYKSIAILDEEALLATCAYIDLNPVAAGVAATPETSQHTSIRQRVCYAREKGKIPALSEAAHGSVAGSWAIGLLEADHWLCPIEDLRKKGGPREGMIEGFSLGSYLLLVDYTSRLCRQGKARLSEEVADIFDRLGTSRQLWEQRFHRLLCKSRLLGNYFATDAARLQRVATRRGVHHVDNAIRLATT</sequence>
<keyword evidence="3" id="KW-1185">Reference proteome</keyword>
<evidence type="ECO:0000313" key="2">
    <source>
        <dbReference type="EMBL" id="QEG35028.1"/>
    </source>
</evidence>
<evidence type="ECO:0000313" key="3">
    <source>
        <dbReference type="Proteomes" id="UP000323917"/>
    </source>
</evidence>
<dbReference type="GO" id="GO:0004803">
    <property type="term" value="F:transposase activity"/>
    <property type="evidence" value="ECO:0007669"/>
    <property type="project" value="InterPro"/>
</dbReference>
<dbReference type="SUPFAM" id="SSF143422">
    <property type="entry name" value="Transposase IS200-like"/>
    <property type="match status" value="1"/>
</dbReference>